<keyword evidence="5 8" id="KW-0442">Lipid degradation</keyword>
<dbReference type="Proteomes" id="UP000193067">
    <property type="component" value="Unassembled WGS sequence"/>
</dbReference>
<dbReference type="GO" id="GO:0046475">
    <property type="term" value="P:glycerophospholipid catabolic process"/>
    <property type="evidence" value="ECO:0007669"/>
    <property type="project" value="TreeGrafter"/>
</dbReference>
<evidence type="ECO:0000259" key="10">
    <source>
        <dbReference type="PROSITE" id="PS51210"/>
    </source>
</evidence>
<dbReference type="PROSITE" id="PS51210">
    <property type="entry name" value="PLA2C"/>
    <property type="match status" value="1"/>
</dbReference>
<protein>
    <recommendedName>
        <fullName evidence="2 9">Lysophospholipase</fullName>
        <ecNumber evidence="2 9">3.1.1.5</ecNumber>
    </recommendedName>
</protein>
<dbReference type="SMART" id="SM00022">
    <property type="entry name" value="PLAc"/>
    <property type="match status" value="1"/>
</dbReference>
<evidence type="ECO:0000256" key="5">
    <source>
        <dbReference type="ARBA" id="ARBA00022963"/>
    </source>
</evidence>
<dbReference type="EMBL" id="KZ084116">
    <property type="protein sequence ID" value="OSD00770.1"/>
    <property type="molecule type" value="Genomic_DNA"/>
</dbReference>
<feature type="domain" description="PLA2c" evidence="10">
    <location>
        <begin position="36"/>
        <end position="615"/>
    </location>
</feature>
<proteinExistence type="inferred from homology"/>
<dbReference type="STRING" id="1353009.A0A1Y2IHV4"/>
<evidence type="ECO:0000256" key="3">
    <source>
        <dbReference type="ARBA" id="ARBA00022729"/>
    </source>
</evidence>
<evidence type="ECO:0000256" key="6">
    <source>
        <dbReference type="ARBA" id="ARBA00023098"/>
    </source>
</evidence>
<accession>A0A1Y2IHV4</accession>
<evidence type="ECO:0000313" key="12">
    <source>
        <dbReference type="Proteomes" id="UP000193067"/>
    </source>
</evidence>
<dbReference type="InterPro" id="IPR002642">
    <property type="entry name" value="LysoPLipase_cat_dom"/>
</dbReference>
<evidence type="ECO:0000256" key="4">
    <source>
        <dbReference type="ARBA" id="ARBA00022801"/>
    </source>
</evidence>
<dbReference type="InterPro" id="IPR016035">
    <property type="entry name" value="Acyl_Trfase/lysoPLipase"/>
</dbReference>
<keyword evidence="4 8" id="KW-0378">Hydrolase</keyword>
<comment type="similarity">
    <text evidence="1 9">Belongs to the lysophospholipase family.</text>
</comment>
<dbReference type="OrthoDB" id="4084751at2759"/>
<reference evidence="11 12" key="1">
    <citation type="journal article" date="2015" name="Biotechnol. Biofuels">
        <title>Enhanced degradation of softwood versus hardwood by the white-rot fungus Pycnoporus coccineus.</title>
        <authorList>
            <person name="Couturier M."/>
            <person name="Navarro D."/>
            <person name="Chevret D."/>
            <person name="Henrissat B."/>
            <person name="Piumi F."/>
            <person name="Ruiz-Duenas F.J."/>
            <person name="Martinez A.T."/>
            <person name="Grigoriev I.V."/>
            <person name="Riley R."/>
            <person name="Lipzen A."/>
            <person name="Berrin J.G."/>
            <person name="Master E.R."/>
            <person name="Rosso M.N."/>
        </authorList>
    </citation>
    <scope>NUCLEOTIDE SEQUENCE [LARGE SCALE GENOMIC DNA]</scope>
    <source>
        <strain evidence="11 12">BRFM310</strain>
    </source>
</reference>
<keyword evidence="3 9" id="KW-0732">Signal</keyword>
<keyword evidence="6 8" id="KW-0443">Lipid metabolism</keyword>
<organism evidence="11 12">
    <name type="scientific">Trametes coccinea (strain BRFM310)</name>
    <name type="common">Pycnoporus coccineus</name>
    <dbReference type="NCBI Taxonomy" id="1353009"/>
    <lineage>
        <taxon>Eukaryota</taxon>
        <taxon>Fungi</taxon>
        <taxon>Dikarya</taxon>
        <taxon>Basidiomycota</taxon>
        <taxon>Agaricomycotina</taxon>
        <taxon>Agaricomycetes</taxon>
        <taxon>Polyporales</taxon>
        <taxon>Polyporaceae</taxon>
        <taxon>Trametes</taxon>
    </lineage>
</organism>
<feature type="signal peptide" evidence="9">
    <location>
        <begin position="1"/>
        <end position="22"/>
    </location>
</feature>
<sequence>MKTCSLVTCVLAFFLPHTLAAAQSIAAKQYAPVLQPCPASIDLVRSVGSDPQSQKLSLEEAHYIHSRQSSILPTAWVDYYLNVLHDTSQLLPLYITQILLGSLGLDALPNLGIATSGGGLRAALFGAGVLSVLDGRNQTSVQAGTGGLLQTAKYLSGLSGGSWLVLSLAQADFPMLPELIFGTTPAGAGGDSFGGWLPQFDILEPGADANATAAFVGTLLEEASLKRAAGFPVTITDIWGRSLARHFVNGTTADDFFDANLPHGAGITLSSVPDVPSFRNYEQPFPIVLANSVAGQPDPSAIVINESGVVVPLANPIYEFNVYETGSFDAVLGAFTPTQYLGSPNSSICATGFDQISFIEGVSSTLFNTFNTSTAALLSSSIGPLIEGINQTMPQSGIRLDSAQVPNPFRGVAKGTFMDTDSAMLTLVDGGEDGETTPFQPLLVQARGIDTIIAIDAVNTSDNWAAGDSLIATQERVKLLSPAYSFPPVPSTQEEFLAQNLTKRPTFFGCNSPPSVGDPLVIYIANGGPPLGQAPLTNTSTGQLTYTPEGAQRFLDQVYDIATQGLPLSASDGSLVKDPEWPACLACAVVDRARRRLGFERAGICVGCFERYCWS</sequence>
<evidence type="ECO:0000256" key="8">
    <source>
        <dbReference type="PROSITE-ProRule" id="PRU00555"/>
    </source>
</evidence>
<dbReference type="GO" id="GO:0004622">
    <property type="term" value="F:phosphatidylcholine lysophospholipase activity"/>
    <property type="evidence" value="ECO:0007669"/>
    <property type="project" value="UniProtKB-EC"/>
</dbReference>
<evidence type="ECO:0000256" key="1">
    <source>
        <dbReference type="ARBA" id="ARBA00008780"/>
    </source>
</evidence>
<evidence type="ECO:0000256" key="2">
    <source>
        <dbReference type="ARBA" id="ARBA00013274"/>
    </source>
</evidence>
<name>A0A1Y2IHV4_TRAC3</name>
<keyword evidence="12" id="KW-1185">Reference proteome</keyword>
<dbReference type="EC" id="3.1.1.5" evidence="2 9"/>
<dbReference type="PANTHER" id="PTHR10728:SF33">
    <property type="entry name" value="LYSOPHOSPHOLIPASE 1-RELATED"/>
    <property type="match status" value="1"/>
</dbReference>
<dbReference type="PANTHER" id="PTHR10728">
    <property type="entry name" value="CYTOSOLIC PHOSPHOLIPASE A2"/>
    <property type="match status" value="1"/>
</dbReference>
<comment type="catalytic activity">
    <reaction evidence="9">
        <text>a 1-acyl-sn-glycero-3-phosphocholine + H2O = sn-glycerol 3-phosphocholine + a fatty acid + H(+)</text>
        <dbReference type="Rhea" id="RHEA:15177"/>
        <dbReference type="ChEBI" id="CHEBI:15377"/>
        <dbReference type="ChEBI" id="CHEBI:15378"/>
        <dbReference type="ChEBI" id="CHEBI:16870"/>
        <dbReference type="ChEBI" id="CHEBI:28868"/>
        <dbReference type="ChEBI" id="CHEBI:58168"/>
        <dbReference type="EC" id="3.1.1.5"/>
    </reaction>
</comment>
<keyword evidence="7" id="KW-0325">Glycoprotein</keyword>
<dbReference type="GO" id="GO:0004623">
    <property type="term" value="F:phospholipase A2 activity"/>
    <property type="evidence" value="ECO:0007669"/>
    <property type="project" value="TreeGrafter"/>
</dbReference>
<dbReference type="SUPFAM" id="SSF52151">
    <property type="entry name" value="FabD/lysophospholipase-like"/>
    <property type="match status" value="1"/>
</dbReference>
<dbReference type="Pfam" id="PF01735">
    <property type="entry name" value="PLA2_B"/>
    <property type="match status" value="1"/>
</dbReference>
<dbReference type="Gene3D" id="3.40.1090.10">
    <property type="entry name" value="Cytosolic phospholipase A2 catalytic domain"/>
    <property type="match status" value="1"/>
</dbReference>
<evidence type="ECO:0000313" key="11">
    <source>
        <dbReference type="EMBL" id="OSD00770.1"/>
    </source>
</evidence>
<dbReference type="GO" id="GO:0005829">
    <property type="term" value="C:cytosol"/>
    <property type="evidence" value="ECO:0007669"/>
    <property type="project" value="TreeGrafter"/>
</dbReference>
<gene>
    <name evidence="11" type="ORF">PYCCODRAFT_1370768</name>
</gene>
<evidence type="ECO:0000256" key="7">
    <source>
        <dbReference type="ARBA" id="ARBA00023180"/>
    </source>
</evidence>
<feature type="chain" id="PRO_5011827911" description="Lysophospholipase" evidence="9">
    <location>
        <begin position="23"/>
        <end position="615"/>
    </location>
</feature>
<dbReference type="AlphaFoldDB" id="A0A1Y2IHV4"/>
<evidence type="ECO:0000256" key="9">
    <source>
        <dbReference type="RuleBase" id="RU362103"/>
    </source>
</evidence>